<dbReference type="GeneID" id="89932009"/>
<reference evidence="1 2" key="1">
    <citation type="submission" date="2023-08" db="EMBL/GenBank/DDBJ databases">
        <title>Black Yeasts Isolated from many extreme environments.</title>
        <authorList>
            <person name="Coleine C."/>
            <person name="Stajich J.E."/>
            <person name="Selbmann L."/>
        </authorList>
    </citation>
    <scope>NUCLEOTIDE SEQUENCE [LARGE SCALE GENOMIC DNA]</scope>
    <source>
        <strain evidence="1 2">CCFEE 5935</strain>
    </source>
</reference>
<dbReference type="AlphaFoldDB" id="A0AAV9NUU8"/>
<dbReference type="EMBL" id="JAVRRT010000025">
    <property type="protein sequence ID" value="KAK5163502.1"/>
    <property type="molecule type" value="Genomic_DNA"/>
</dbReference>
<gene>
    <name evidence="1" type="ORF">LTR77_010684</name>
</gene>
<dbReference type="Proteomes" id="UP001337655">
    <property type="component" value="Unassembled WGS sequence"/>
</dbReference>
<protein>
    <recommendedName>
        <fullName evidence="3">CHAT domain-containing protein</fullName>
    </recommendedName>
</protein>
<evidence type="ECO:0000313" key="1">
    <source>
        <dbReference type="EMBL" id="KAK5163502.1"/>
    </source>
</evidence>
<dbReference type="RefSeq" id="XP_064653979.1">
    <property type="nucleotide sequence ID" value="XM_064807901.1"/>
</dbReference>
<evidence type="ECO:0000313" key="2">
    <source>
        <dbReference type="Proteomes" id="UP001337655"/>
    </source>
</evidence>
<name>A0AAV9NUU8_9PEZI</name>
<comment type="caution">
    <text evidence="1">The sequence shown here is derived from an EMBL/GenBank/DDBJ whole genome shotgun (WGS) entry which is preliminary data.</text>
</comment>
<accession>A0AAV9NUU8</accession>
<keyword evidence="2" id="KW-1185">Reference proteome</keyword>
<proteinExistence type="predicted"/>
<organism evidence="1 2">
    <name type="scientific">Saxophila tyrrhenica</name>
    <dbReference type="NCBI Taxonomy" id="1690608"/>
    <lineage>
        <taxon>Eukaryota</taxon>
        <taxon>Fungi</taxon>
        <taxon>Dikarya</taxon>
        <taxon>Ascomycota</taxon>
        <taxon>Pezizomycotina</taxon>
        <taxon>Dothideomycetes</taxon>
        <taxon>Dothideomycetidae</taxon>
        <taxon>Mycosphaerellales</taxon>
        <taxon>Extremaceae</taxon>
        <taxon>Saxophila</taxon>
    </lineage>
</organism>
<evidence type="ECO:0008006" key="3">
    <source>
        <dbReference type="Google" id="ProtNLM"/>
    </source>
</evidence>
<sequence>MAEANTFGTLQFSEGVDDWALDGGTEAAKMYYHAFESSRNSPLALSEAQERLKDLLEGQLQALVPVIKLRHRHVALREVTTMIDGITAELQRKSMEHHFAFWQIGFVSSMVGLLVASGNANVGRDPVLQPIHLRLHGVNQLYPRINIRPDEMLADFWKSAAHNDEKSLKAALRKVLNSLQRPLTVLSMSAAPWNKHSVNLWEIHQNIRPRLWAAGFRYIPIWIENCRPAFLEENIAYYRPSIIHLSGNDSSSGLSFQDESGKTQVVDQARLTDILRDAKVSMGLRAVIMNACYSVEAAQAIADAAGFLIGTKFGLDFGNTIGFTSNLYLALARGSSANDAFKEAKGRTS</sequence>